<organism evidence="2 3">
    <name type="scientific">Candidatus Microsaccharimonas sossegonensis</name>
    <dbReference type="NCBI Taxonomy" id="2506948"/>
    <lineage>
        <taxon>Bacteria</taxon>
        <taxon>Candidatus Saccharimonadota</taxon>
        <taxon>Candidatus Saccharimonadia</taxon>
        <taxon>Candidatus Saccharimonadales</taxon>
        <taxon>Candidatus Saccharimonadaceae</taxon>
        <taxon>Candidatus Microsaccharimonas</taxon>
    </lineage>
</organism>
<dbReference type="Proteomes" id="UP000289257">
    <property type="component" value="Unassembled WGS sequence"/>
</dbReference>
<dbReference type="Pfam" id="PF09900">
    <property type="entry name" value="DUF2127"/>
    <property type="match status" value="1"/>
</dbReference>
<protein>
    <submittedName>
        <fullName evidence="2">DUF2127 domain-containing protein</fullName>
    </submittedName>
</protein>
<keyword evidence="1" id="KW-1133">Transmembrane helix</keyword>
<reference evidence="2" key="1">
    <citation type="submission" date="2019-01" db="EMBL/GenBank/DDBJ databases">
        <title>Genomic signatures and co-occurrence patterns of the ultra-small Saccharimodia (Patescibacteria phylum) suggest a symbiotic lifestyle.</title>
        <authorList>
            <person name="Lemos L."/>
            <person name="Medeiros J."/>
            <person name="Andreote F."/>
            <person name="Fernandes G."/>
            <person name="Varani A."/>
            <person name="Oliveira G."/>
            <person name="Pylro V."/>
        </authorList>
    </citation>
    <scope>NUCLEOTIDE SEQUENCE [LARGE SCALE GENOMIC DNA]</scope>
    <source>
        <strain evidence="2">AMD02</strain>
    </source>
</reference>
<evidence type="ECO:0000256" key="1">
    <source>
        <dbReference type="SAM" id="Phobius"/>
    </source>
</evidence>
<dbReference type="EMBL" id="SCKX01000001">
    <property type="protein sequence ID" value="RWZ78735.1"/>
    <property type="molecule type" value="Genomic_DNA"/>
</dbReference>
<keyword evidence="3" id="KW-1185">Reference proteome</keyword>
<feature type="transmembrane region" description="Helical" evidence="1">
    <location>
        <begin position="48"/>
        <end position="68"/>
    </location>
</feature>
<keyword evidence="1" id="KW-0812">Transmembrane</keyword>
<name>A0A4Q0AHS1_9BACT</name>
<evidence type="ECO:0000313" key="2">
    <source>
        <dbReference type="EMBL" id="RWZ78735.1"/>
    </source>
</evidence>
<gene>
    <name evidence="2" type="ORF">EOT05_03230</name>
</gene>
<dbReference type="InterPro" id="IPR021125">
    <property type="entry name" value="DUF2127"/>
</dbReference>
<evidence type="ECO:0000313" key="3">
    <source>
        <dbReference type="Proteomes" id="UP000289257"/>
    </source>
</evidence>
<comment type="caution">
    <text evidence="2">The sequence shown here is derived from an EMBL/GenBank/DDBJ whole genome shotgun (WGS) entry which is preliminary data.</text>
</comment>
<keyword evidence="1" id="KW-0472">Membrane</keyword>
<accession>A0A4Q0AHS1</accession>
<proteinExistence type="predicted"/>
<sequence length="85" mass="9570">MVYLAVHAAIKIVSVVGLLRNNMWAYPFALISLGALTLYQIYDIFFGSGSIVFIILTVVDIAILALIWREFQKVKTEGFYKKPVS</sequence>
<dbReference type="AlphaFoldDB" id="A0A4Q0AHS1"/>